<keyword evidence="2" id="KW-0520">NAD</keyword>
<dbReference type="GO" id="GO:0016618">
    <property type="term" value="F:hydroxypyruvate reductase [NAD(P)H] activity"/>
    <property type="evidence" value="ECO:0007669"/>
    <property type="project" value="TreeGrafter"/>
</dbReference>
<name>A0A1V0N558_9ARCH</name>
<comment type="similarity">
    <text evidence="3">Belongs to the D-isomer specific 2-hydroxyacid dehydrogenase family.</text>
</comment>
<keyword evidence="7" id="KW-1185">Reference proteome</keyword>
<dbReference type="InterPro" id="IPR006140">
    <property type="entry name" value="D-isomer_DH_NAD-bd"/>
</dbReference>
<dbReference type="Proteomes" id="UP000192050">
    <property type="component" value="Chromosome"/>
</dbReference>
<keyword evidence="1 3" id="KW-0560">Oxidoreductase</keyword>
<protein>
    <submittedName>
        <fullName evidence="6">Glyoxylate reductase</fullName>
    </submittedName>
</protein>
<accession>A0A1V0N558</accession>
<evidence type="ECO:0000256" key="3">
    <source>
        <dbReference type="RuleBase" id="RU003719"/>
    </source>
</evidence>
<evidence type="ECO:0000259" key="4">
    <source>
        <dbReference type="Pfam" id="PF00389"/>
    </source>
</evidence>
<dbReference type="PANTHER" id="PTHR10996">
    <property type="entry name" value="2-HYDROXYACID DEHYDROGENASE-RELATED"/>
    <property type="match status" value="1"/>
</dbReference>
<dbReference type="CDD" id="cd05301">
    <property type="entry name" value="GDH"/>
    <property type="match status" value="1"/>
</dbReference>
<dbReference type="SUPFAM" id="SSF52283">
    <property type="entry name" value="Formate/glycerate dehydrogenase catalytic domain-like"/>
    <property type="match status" value="1"/>
</dbReference>
<sequence>MYKVLVRHELLGNYLNTMKKDKNIELLFYNNNGSIRQWLIDNIENADGILITSNEKIDKEIINRAKKLKVISTYSVGYDHIDVEYAKSKGIVVTNTPEVLTDATADLIFGLMIAAARNIVSGNNLIHKNEWKAGWNPTFMLGSEIHGKTLGIIGMGRIGKAIAKRASGFDMKIIYYSRHRHDVNATFVDLDDLLSLSDYVVIALDLNNDTFHFVDYEKLSKMKKTAFLINGTRGKVVNENDLVKALNEKIIGGAALDVFENEPVDNKNPLLAFPNIVVTPHLGSATYETRDKMAYVAVKNLSNVINRKEPLYKV</sequence>
<dbReference type="PROSITE" id="PS00065">
    <property type="entry name" value="D_2_HYDROXYACID_DH_1"/>
    <property type="match status" value="1"/>
</dbReference>
<dbReference type="InterPro" id="IPR029752">
    <property type="entry name" value="D-isomer_DH_CS1"/>
</dbReference>
<feature type="domain" description="D-isomer specific 2-hydroxyacid dehydrogenase NAD-binding" evidence="5">
    <location>
        <begin position="109"/>
        <end position="283"/>
    </location>
</feature>
<evidence type="ECO:0000313" key="7">
    <source>
        <dbReference type="Proteomes" id="UP000192050"/>
    </source>
</evidence>
<evidence type="ECO:0000256" key="1">
    <source>
        <dbReference type="ARBA" id="ARBA00023002"/>
    </source>
</evidence>
<dbReference type="PANTHER" id="PTHR10996:SF283">
    <property type="entry name" value="GLYOXYLATE_HYDROXYPYRUVATE REDUCTASE B"/>
    <property type="match status" value="1"/>
</dbReference>
<proteinExistence type="inferred from homology"/>
<dbReference type="GeneID" id="31676912"/>
<dbReference type="Gene3D" id="3.40.50.720">
    <property type="entry name" value="NAD(P)-binding Rossmann-like Domain"/>
    <property type="match status" value="2"/>
</dbReference>
<dbReference type="STRING" id="74969.FAD_1419"/>
<dbReference type="EMBL" id="CP015363">
    <property type="protein sequence ID" value="ARD85278.1"/>
    <property type="molecule type" value="Genomic_DNA"/>
</dbReference>
<dbReference type="KEGG" id="fai:FAD_1419"/>
<evidence type="ECO:0000256" key="2">
    <source>
        <dbReference type="ARBA" id="ARBA00023027"/>
    </source>
</evidence>
<reference evidence="6 7" key="1">
    <citation type="submission" date="2011-10" db="EMBL/GenBank/DDBJ databases">
        <title>Metabolic and evolutionary patterns in the extreme acidophile Ferroplasma acidiphilum.</title>
        <authorList>
            <person name="Golyshina O.V."/>
            <person name="Kozyavkin S.A."/>
            <person name="Tatusov R.L."/>
            <person name="Slesarev A.I."/>
            <person name="Golyshin P.N."/>
        </authorList>
    </citation>
    <scope>NUCLEOTIDE SEQUENCE [LARGE SCALE GENOMIC DNA]</scope>
    <source>
        <strain evidence="7">Y</strain>
    </source>
</reference>
<dbReference type="FunFam" id="3.40.50.720:FF:000462">
    <property type="entry name" value="Glyoxylate reductase (NADP+)"/>
    <property type="match status" value="1"/>
</dbReference>
<dbReference type="Pfam" id="PF00389">
    <property type="entry name" value="2-Hacid_dh"/>
    <property type="match status" value="1"/>
</dbReference>
<dbReference type="InterPro" id="IPR050223">
    <property type="entry name" value="D-isomer_2-hydroxyacid_DH"/>
</dbReference>
<dbReference type="SUPFAM" id="SSF51735">
    <property type="entry name" value="NAD(P)-binding Rossmann-fold domains"/>
    <property type="match status" value="1"/>
</dbReference>
<dbReference type="GO" id="GO:0030267">
    <property type="term" value="F:glyoxylate reductase (NADPH) activity"/>
    <property type="evidence" value="ECO:0007669"/>
    <property type="project" value="TreeGrafter"/>
</dbReference>
<dbReference type="OrthoDB" id="34275at2157"/>
<evidence type="ECO:0000313" key="6">
    <source>
        <dbReference type="EMBL" id="ARD85278.1"/>
    </source>
</evidence>
<dbReference type="Pfam" id="PF02826">
    <property type="entry name" value="2-Hacid_dh_C"/>
    <property type="match status" value="1"/>
</dbReference>
<dbReference type="InterPro" id="IPR036291">
    <property type="entry name" value="NAD(P)-bd_dom_sf"/>
</dbReference>
<feature type="domain" description="D-isomer specific 2-hydroxyacid dehydrogenase catalytic" evidence="4">
    <location>
        <begin position="19"/>
        <end position="313"/>
    </location>
</feature>
<dbReference type="AlphaFoldDB" id="A0A1V0N558"/>
<organism evidence="6 7">
    <name type="scientific">Ferroplasma acidiphilum</name>
    <dbReference type="NCBI Taxonomy" id="74969"/>
    <lineage>
        <taxon>Archaea</taxon>
        <taxon>Methanobacteriati</taxon>
        <taxon>Thermoplasmatota</taxon>
        <taxon>Thermoplasmata</taxon>
        <taxon>Thermoplasmatales</taxon>
        <taxon>Ferroplasmaceae</taxon>
        <taxon>Ferroplasma</taxon>
    </lineage>
</organism>
<dbReference type="PROSITE" id="PS00671">
    <property type="entry name" value="D_2_HYDROXYACID_DH_3"/>
    <property type="match status" value="1"/>
</dbReference>
<dbReference type="GO" id="GO:0051287">
    <property type="term" value="F:NAD binding"/>
    <property type="evidence" value="ECO:0007669"/>
    <property type="project" value="InterPro"/>
</dbReference>
<dbReference type="InterPro" id="IPR029753">
    <property type="entry name" value="D-isomer_DH_CS"/>
</dbReference>
<evidence type="ECO:0000259" key="5">
    <source>
        <dbReference type="Pfam" id="PF02826"/>
    </source>
</evidence>
<dbReference type="InterPro" id="IPR006139">
    <property type="entry name" value="D-isomer_2_OHA_DH_cat_dom"/>
</dbReference>
<gene>
    <name evidence="6" type="ORF">FAD_1419</name>
</gene>
<dbReference type="GO" id="GO:0005829">
    <property type="term" value="C:cytosol"/>
    <property type="evidence" value="ECO:0007669"/>
    <property type="project" value="TreeGrafter"/>
</dbReference>
<dbReference type="RefSeq" id="WP_081142893.1">
    <property type="nucleotide sequence ID" value="NZ_CP015363.1"/>
</dbReference>